<dbReference type="AlphaFoldDB" id="A0A9P6NFX3"/>
<name>A0A9P6NFX3_9BASI</name>
<protein>
    <submittedName>
        <fullName evidence="2">Uncharacterized protein</fullName>
    </submittedName>
</protein>
<feature type="compositionally biased region" description="Basic and acidic residues" evidence="1">
    <location>
        <begin position="59"/>
        <end position="69"/>
    </location>
</feature>
<evidence type="ECO:0000313" key="2">
    <source>
        <dbReference type="EMBL" id="KAG0142906.1"/>
    </source>
</evidence>
<gene>
    <name evidence="2" type="ORF">CROQUDRAFT_96972</name>
</gene>
<evidence type="ECO:0000313" key="3">
    <source>
        <dbReference type="Proteomes" id="UP000886653"/>
    </source>
</evidence>
<proteinExistence type="predicted"/>
<reference evidence="2" key="1">
    <citation type="submission" date="2013-11" db="EMBL/GenBank/DDBJ databases">
        <title>Genome sequence of the fusiform rust pathogen reveals effectors for host alternation and coevolution with pine.</title>
        <authorList>
            <consortium name="DOE Joint Genome Institute"/>
            <person name="Smith K."/>
            <person name="Pendleton A."/>
            <person name="Kubisiak T."/>
            <person name="Anderson C."/>
            <person name="Salamov A."/>
            <person name="Aerts A."/>
            <person name="Riley R."/>
            <person name="Clum A."/>
            <person name="Lindquist E."/>
            <person name="Ence D."/>
            <person name="Campbell M."/>
            <person name="Kronenberg Z."/>
            <person name="Feau N."/>
            <person name="Dhillon B."/>
            <person name="Hamelin R."/>
            <person name="Burleigh J."/>
            <person name="Smith J."/>
            <person name="Yandell M."/>
            <person name="Nelson C."/>
            <person name="Grigoriev I."/>
            <person name="Davis J."/>
        </authorList>
    </citation>
    <scope>NUCLEOTIDE SEQUENCE</scope>
    <source>
        <strain evidence="2">G11</strain>
    </source>
</reference>
<evidence type="ECO:0000256" key="1">
    <source>
        <dbReference type="SAM" id="MobiDB-lite"/>
    </source>
</evidence>
<comment type="caution">
    <text evidence="2">The sequence shown here is derived from an EMBL/GenBank/DDBJ whole genome shotgun (WGS) entry which is preliminary data.</text>
</comment>
<sequence>MPVPSKFKTPPIQLPLNYYNPHWFNDLAPSQKEQYVKHTQVALLPNAAEAFIPAPNTHPAEKMSGHDFNKNSVSGAVIKNPL</sequence>
<organism evidence="2 3">
    <name type="scientific">Cronartium quercuum f. sp. fusiforme G11</name>
    <dbReference type="NCBI Taxonomy" id="708437"/>
    <lineage>
        <taxon>Eukaryota</taxon>
        <taxon>Fungi</taxon>
        <taxon>Dikarya</taxon>
        <taxon>Basidiomycota</taxon>
        <taxon>Pucciniomycotina</taxon>
        <taxon>Pucciniomycetes</taxon>
        <taxon>Pucciniales</taxon>
        <taxon>Coleosporiaceae</taxon>
        <taxon>Cronartium</taxon>
    </lineage>
</organism>
<dbReference type="EMBL" id="MU167334">
    <property type="protein sequence ID" value="KAG0142906.1"/>
    <property type="molecule type" value="Genomic_DNA"/>
</dbReference>
<dbReference type="Proteomes" id="UP000886653">
    <property type="component" value="Unassembled WGS sequence"/>
</dbReference>
<dbReference type="OrthoDB" id="3056461at2759"/>
<keyword evidence="3" id="KW-1185">Reference proteome</keyword>
<feature type="region of interest" description="Disordered" evidence="1">
    <location>
        <begin position="55"/>
        <end position="82"/>
    </location>
</feature>
<accession>A0A9P6NFX3</accession>